<keyword evidence="1" id="KW-0418">Kinase</keyword>
<dbReference type="Gene3D" id="3.30.420.40">
    <property type="match status" value="2"/>
</dbReference>
<accession>A0A1J5RYC4</accession>
<sequence>MTKKGVYLGTDSGATTSKTGGVWEDGTTISQKLQQSSTNSQLGTAAVIKGWMQGVVAFMEEHKIGWDQVKGVGLAIPGPYLSYGVLGRAANLPAGFEGWNFHADYSKALSEAAGRPINLVVGNDGRFGGVAEAARVTAGKRSSVLMVAPGSGLGCAYINQDGLPLDGDTLSGMEGAHMPAPLHLLGARPYPCGCGRTWGCIEAYTTISGLPHILEDMLKKYPNHELASSTAPTKEKVLSLRTRAQKGDPLALEIFDFQAKAMGLQIAALTMALDTEYVVVGGGLMDPESTTPEFRERYLENVKKAAAPYLWPTQRKCQKIVAATLGELSQSIGAALVAMHTFKA</sequence>
<reference evidence="1" key="1">
    <citation type="submission" date="2016-10" db="EMBL/GenBank/DDBJ databases">
        <title>Sequence of Gallionella enrichment culture.</title>
        <authorList>
            <person name="Poehlein A."/>
            <person name="Muehling M."/>
            <person name="Daniel R."/>
        </authorList>
    </citation>
    <scope>NUCLEOTIDE SEQUENCE</scope>
</reference>
<organism evidence="1">
    <name type="scientific">mine drainage metagenome</name>
    <dbReference type="NCBI Taxonomy" id="410659"/>
    <lineage>
        <taxon>unclassified sequences</taxon>
        <taxon>metagenomes</taxon>
        <taxon>ecological metagenomes</taxon>
    </lineage>
</organism>
<keyword evidence="1" id="KW-0808">Transferase</keyword>
<dbReference type="PANTHER" id="PTHR18964">
    <property type="entry name" value="ROK (REPRESSOR, ORF, KINASE) FAMILY"/>
    <property type="match status" value="1"/>
</dbReference>
<dbReference type="GO" id="GO:0004340">
    <property type="term" value="F:glucokinase activity"/>
    <property type="evidence" value="ECO:0007669"/>
    <property type="project" value="UniProtKB-EC"/>
</dbReference>
<dbReference type="EMBL" id="MLJW01000138">
    <property type="protein sequence ID" value="OIQ97092.1"/>
    <property type="molecule type" value="Genomic_DNA"/>
</dbReference>
<protein>
    <submittedName>
        <fullName evidence="1">Glucokinase</fullName>
        <ecNumber evidence="1">2.7.1.2</ecNumber>
    </submittedName>
</protein>
<proteinExistence type="predicted"/>
<evidence type="ECO:0000313" key="1">
    <source>
        <dbReference type="EMBL" id="OIQ97092.1"/>
    </source>
</evidence>
<gene>
    <name evidence="1" type="primary">glcK_2</name>
    <name evidence="1" type="ORF">GALL_209170</name>
</gene>
<dbReference type="InterPro" id="IPR043129">
    <property type="entry name" value="ATPase_NBD"/>
</dbReference>
<dbReference type="Pfam" id="PF00480">
    <property type="entry name" value="ROK"/>
    <property type="match status" value="1"/>
</dbReference>
<dbReference type="AlphaFoldDB" id="A0A1J5RYC4"/>
<comment type="caution">
    <text evidence="1">The sequence shown here is derived from an EMBL/GenBank/DDBJ whole genome shotgun (WGS) entry which is preliminary data.</text>
</comment>
<dbReference type="InterPro" id="IPR000600">
    <property type="entry name" value="ROK"/>
</dbReference>
<dbReference type="PANTHER" id="PTHR18964:SF149">
    <property type="entry name" value="BIFUNCTIONAL UDP-N-ACETYLGLUCOSAMINE 2-EPIMERASE_N-ACETYLMANNOSAMINE KINASE"/>
    <property type="match status" value="1"/>
</dbReference>
<name>A0A1J5RYC4_9ZZZZ</name>
<dbReference type="SUPFAM" id="SSF53067">
    <property type="entry name" value="Actin-like ATPase domain"/>
    <property type="match status" value="1"/>
</dbReference>
<dbReference type="EC" id="2.7.1.2" evidence="1"/>